<dbReference type="InterPro" id="IPR050682">
    <property type="entry name" value="ModA/WtpA"/>
</dbReference>
<dbReference type="PANTHER" id="PTHR30632">
    <property type="entry name" value="MOLYBDATE-BINDING PERIPLASMIC PROTEIN"/>
    <property type="match status" value="1"/>
</dbReference>
<feature type="region of interest" description="Disordered" evidence="1">
    <location>
        <begin position="41"/>
        <end position="60"/>
    </location>
</feature>
<feature type="chain" id="PRO_5020657663" evidence="2">
    <location>
        <begin position="27"/>
        <end position="338"/>
    </location>
</feature>
<evidence type="ECO:0000313" key="3">
    <source>
        <dbReference type="EMBL" id="QCP50297.1"/>
    </source>
</evidence>
<dbReference type="PANTHER" id="PTHR30632:SF0">
    <property type="entry name" value="SULFATE-BINDING PROTEIN"/>
    <property type="match status" value="1"/>
</dbReference>
<dbReference type="SUPFAM" id="SSF53850">
    <property type="entry name" value="Periplasmic binding protein-like II"/>
    <property type="match status" value="1"/>
</dbReference>
<reference evidence="3 4" key="1">
    <citation type="submission" date="2019-05" db="EMBL/GenBank/DDBJ databases">
        <title>Burkholderia sp. DHOD12, isolated from subtropical forest soil.</title>
        <authorList>
            <person name="Gao Z.-H."/>
            <person name="Qiu L.-H."/>
        </authorList>
    </citation>
    <scope>NUCLEOTIDE SEQUENCE [LARGE SCALE GENOMIC DNA]</scope>
    <source>
        <strain evidence="3 4">DHOD12</strain>
    </source>
</reference>
<evidence type="ECO:0000256" key="1">
    <source>
        <dbReference type="SAM" id="MobiDB-lite"/>
    </source>
</evidence>
<dbReference type="Proteomes" id="UP000298656">
    <property type="component" value="Chromosome 1"/>
</dbReference>
<evidence type="ECO:0000256" key="2">
    <source>
        <dbReference type="SAM" id="SignalP"/>
    </source>
</evidence>
<feature type="signal peptide" evidence="2">
    <location>
        <begin position="1"/>
        <end position="26"/>
    </location>
</feature>
<protein>
    <submittedName>
        <fullName evidence="3">ABC transporter substrate-binding protein</fullName>
    </submittedName>
</protein>
<dbReference type="Pfam" id="PF13531">
    <property type="entry name" value="SBP_bac_11"/>
    <property type="match status" value="1"/>
</dbReference>
<dbReference type="OrthoDB" id="9802127at2"/>
<dbReference type="KEGG" id="tvl:FAZ95_14630"/>
<dbReference type="GO" id="GO:0015689">
    <property type="term" value="P:molybdate ion transport"/>
    <property type="evidence" value="ECO:0007669"/>
    <property type="project" value="TreeGrafter"/>
</dbReference>
<dbReference type="Gene3D" id="3.40.190.10">
    <property type="entry name" value="Periplasmic binding protein-like II"/>
    <property type="match status" value="1"/>
</dbReference>
<dbReference type="AlphaFoldDB" id="A0A4P8IQJ6"/>
<dbReference type="EMBL" id="CP040077">
    <property type="protein sequence ID" value="QCP50297.1"/>
    <property type="molecule type" value="Genomic_DNA"/>
</dbReference>
<organism evidence="3 4">
    <name type="scientific">Trinickia violacea</name>
    <dbReference type="NCBI Taxonomy" id="2571746"/>
    <lineage>
        <taxon>Bacteria</taxon>
        <taxon>Pseudomonadati</taxon>
        <taxon>Pseudomonadota</taxon>
        <taxon>Betaproteobacteria</taxon>
        <taxon>Burkholderiales</taxon>
        <taxon>Burkholderiaceae</taxon>
        <taxon>Trinickia</taxon>
    </lineage>
</organism>
<accession>A0A4P8IQJ6</accession>
<evidence type="ECO:0000313" key="4">
    <source>
        <dbReference type="Proteomes" id="UP000298656"/>
    </source>
</evidence>
<name>A0A4P8IQJ6_9BURK</name>
<gene>
    <name evidence="3" type="ORF">FAZ95_14630</name>
</gene>
<keyword evidence="2" id="KW-0732">Signal</keyword>
<dbReference type="GO" id="GO:0030973">
    <property type="term" value="F:molybdate ion binding"/>
    <property type="evidence" value="ECO:0007669"/>
    <property type="project" value="TreeGrafter"/>
</dbReference>
<sequence length="338" mass="36479">MYNLRRNALVCTLCAAAVLAAPLAYAVAGIETAPPEAVERVSPPWQQGANNDAPERGLSFTEPDADNLADFHGDPIHSALALYVGGNYFFAMAPLVHAFEARYPQYKGHVYWETLPPGLLVKQMESAGVVTVGNMTWTVAPDVYLAGLKTVQREIDAGLLQAPAVPYVTNTLTIMVPKNNPAHVERLADLGEPGVRLAMPNPAFEGVARQIKASLENAGGDALVKEVYDTKVNDGSTTLTRIHHRQTPLWIMQGKADAGITWRSEALFQEQAGHPVAHVDIPAANNTIAIYAGALVKGALHVQASRRWLDFIRSPEAQSVFEHYGFTPLQPNAGMSAS</sequence>
<keyword evidence="4" id="KW-1185">Reference proteome</keyword>
<proteinExistence type="predicted"/>